<organism evidence="16 17">
    <name type="scientific">Rhypophila decipiens</name>
    <dbReference type="NCBI Taxonomy" id="261697"/>
    <lineage>
        <taxon>Eukaryota</taxon>
        <taxon>Fungi</taxon>
        <taxon>Dikarya</taxon>
        <taxon>Ascomycota</taxon>
        <taxon>Pezizomycotina</taxon>
        <taxon>Sordariomycetes</taxon>
        <taxon>Sordariomycetidae</taxon>
        <taxon>Sordariales</taxon>
        <taxon>Naviculisporaceae</taxon>
        <taxon>Rhypophila</taxon>
    </lineage>
</organism>
<evidence type="ECO:0000256" key="11">
    <source>
        <dbReference type="ARBA" id="ARBA00060627"/>
    </source>
</evidence>
<dbReference type="FunFam" id="3.90.1150.10:FF:000083">
    <property type="entry name" value="O-acetylhomoserine sulfhydrylase"/>
    <property type="match status" value="1"/>
</dbReference>
<evidence type="ECO:0000256" key="6">
    <source>
        <dbReference type="ARBA" id="ARBA00022679"/>
    </source>
</evidence>
<dbReference type="InterPro" id="IPR054542">
    <property type="entry name" value="Cys_met_metab_PP"/>
</dbReference>
<evidence type="ECO:0000256" key="5">
    <source>
        <dbReference type="ARBA" id="ARBA00022605"/>
    </source>
</evidence>
<dbReference type="Proteomes" id="UP001301769">
    <property type="component" value="Unassembled WGS sequence"/>
</dbReference>
<evidence type="ECO:0000313" key="16">
    <source>
        <dbReference type="EMBL" id="KAK4216259.1"/>
    </source>
</evidence>
<dbReference type="GO" id="GO:0004124">
    <property type="term" value="F:cysteine synthase activity"/>
    <property type="evidence" value="ECO:0007669"/>
    <property type="project" value="TreeGrafter"/>
</dbReference>
<dbReference type="InterPro" id="IPR006235">
    <property type="entry name" value="OAc-hSer/O-AcSer_sulfhydrylase"/>
</dbReference>
<reference evidence="16" key="1">
    <citation type="journal article" date="2023" name="Mol. Phylogenet. Evol.">
        <title>Genome-scale phylogeny and comparative genomics of the fungal order Sordariales.</title>
        <authorList>
            <person name="Hensen N."/>
            <person name="Bonometti L."/>
            <person name="Westerberg I."/>
            <person name="Brannstrom I.O."/>
            <person name="Guillou S."/>
            <person name="Cros-Aarteil S."/>
            <person name="Calhoun S."/>
            <person name="Haridas S."/>
            <person name="Kuo A."/>
            <person name="Mondo S."/>
            <person name="Pangilinan J."/>
            <person name="Riley R."/>
            <person name="LaButti K."/>
            <person name="Andreopoulos B."/>
            <person name="Lipzen A."/>
            <person name="Chen C."/>
            <person name="Yan M."/>
            <person name="Daum C."/>
            <person name="Ng V."/>
            <person name="Clum A."/>
            <person name="Steindorff A."/>
            <person name="Ohm R.A."/>
            <person name="Martin F."/>
            <person name="Silar P."/>
            <person name="Natvig D.O."/>
            <person name="Lalanne C."/>
            <person name="Gautier V."/>
            <person name="Ament-Velasquez S.L."/>
            <person name="Kruys A."/>
            <person name="Hutchinson M.I."/>
            <person name="Powell A.J."/>
            <person name="Barry K."/>
            <person name="Miller A.N."/>
            <person name="Grigoriev I.V."/>
            <person name="Debuchy R."/>
            <person name="Gladieux P."/>
            <person name="Hiltunen Thoren M."/>
            <person name="Johannesson H."/>
        </authorList>
    </citation>
    <scope>NUCLEOTIDE SEQUENCE</scope>
    <source>
        <strain evidence="16">PSN293</strain>
    </source>
</reference>
<dbReference type="CDD" id="cd00614">
    <property type="entry name" value="CGS_like"/>
    <property type="match status" value="1"/>
</dbReference>
<comment type="subcellular location">
    <subcellularLocation>
        <location evidence="2">Cytoplasm</location>
    </subcellularLocation>
</comment>
<dbReference type="PANTHER" id="PTHR43797">
    <property type="entry name" value="HOMOCYSTEINE/CYSTEINE SYNTHASE"/>
    <property type="match status" value="1"/>
</dbReference>
<evidence type="ECO:0000256" key="12">
    <source>
        <dbReference type="ARBA" id="ARBA00066529"/>
    </source>
</evidence>
<evidence type="ECO:0000313" key="17">
    <source>
        <dbReference type="Proteomes" id="UP001301769"/>
    </source>
</evidence>
<gene>
    <name evidence="16" type="ORF">QBC37DRAFT_438921</name>
</gene>
<evidence type="ECO:0000256" key="2">
    <source>
        <dbReference type="ARBA" id="ARBA00004496"/>
    </source>
</evidence>
<dbReference type="Pfam" id="PF01053">
    <property type="entry name" value="Cys_Met_Meta_PP"/>
    <property type="match status" value="1"/>
</dbReference>
<dbReference type="PANTHER" id="PTHR43797:SF2">
    <property type="entry name" value="HOMOCYSTEINE_CYSTEINE SYNTHASE"/>
    <property type="match status" value="1"/>
</dbReference>
<dbReference type="Gene3D" id="3.90.1150.10">
    <property type="entry name" value="Aspartate Aminotransferase, domain 1"/>
    <property type="match status" value="1"/>
</dbReference>
<feature type="domain" description="ER membrane protein complex subunit 7 beta-sandwich" evidence="15">
    <location>
        <begin position="478"/>
        <end position="597"/>
    </location>
</feature>
<feature type="transmembrane region" description="Helical" evidence="14">
    <location>
        <begin position="594"/>
        <end position="612"/>
    </location>
</feature>
<keyword evidence="14" id="KW-0472">Membrane</keyword>
<proteinExistence type="inferred from homology"/>
<dbReference type="PROSITE" id="PS00868">
    <property type="entry name" value="CYS_MET_METAB_PP"/>
    <property type="match status" value="1"/>
</dbReference>
<comment type="catalytic activity">
    <reaction evidence="10">
        <text>O-acetyl-L-homoserine + hydrogen sulfide = L-homocysteine + acetate</text>
        <dbReference type="Rhea" id="RHEA:27822"/>
        <dbReference type="ChEBI" id="CHEBI:29919"/>
        <dbReference type="ChEBI" id="CHEBI:30089"/>
        <dbReference type="ChEBI" id="CHEBI:57716"/>
        <dbReference type="ChEBI" id="CHEBI:58199"/>
        <dbReference type="EC" id="2.5.1.49"/>
    </reaction>
</comment>
<dbReference type="GO" id="GO:0030170">
    <property type="term" value="F:pyridoxal phosphate binding"/>
    <property type="evidence" value="ECO:0007669"/>
    <property type="project" value="InterPro"/>
</dbReference>
<keyword evidence="14" id="KW-1133">Transmembrane helix</keyword>
<comment type="caution">
    <text evidence="16">The sequence shown here is derived from an EMBL/GenBank/DDBJ whole genome shotgun (WGS) entry which is preliminary data.</text>
</comment>
<dbReference type="Gene3D" id="3.40.640.10">
    <property type="entry name" value="Type I PLP-dependent aspartate aminotransferase-like (Major domain)"/>
    <property type="match status" value="1"/>
</dbReference>
<dbReference type="EMBL" id="MU858070">
    <property type="protein sequence ID" value="KAK4216259.1"/>
    <property type="molecule type" value="Genomic_DNA"/>
</dbReference>
<dbReference type="Pfam" id="PF09430">
    <property type="entry name" value="EMC7_beta-sandw"/>
    <property type="match status" value="1"/>
</dbReference>
<feature type="region of interest" description="Disordered" evidence="13">
    <location>
        <begin position="1"/>
        <end position="24"/>
    </location>
</feature>
<dbReference type="AlphaFoldDB" id="A0AAN6YBI6"/>
<evidence type="ECO:0000256" key="14">
    <source>
        <dbReference type="SAM" id="Phobius"/>
    </source>
</evidence>
<evidence type="ECO:0000256" key="1">
    <source>
        <dbReference type="ARBA" id="ARBA00001933"/>
    </source>
</evidence>
<comment type="catalytic activity">
    <reaction evidence="9">
        <text>O-acetyl-L-homoserine + methanethiol = L-methionine + acetate + H(+)</text>
        <dbReference type="Rhea" id="RHEA:10048"/>
        <dbReference type="ChEBI" id="CHEBI:15378"/>
        <dbReference type="ChEBI" id="CHEBI:16007"/>
        <dbReference type="ChEBI" id="CHEBI:30089"/>
        <dbReference type="ChEBI" id="CHEBI:57716"/>
        <dbReference type="ChEBI" id="CHEBI:57844"/>
        <dbReference type="EC" id="2.5.1.49"/>
    </reaction>
</comment>
<dbReference type="GO" id="GO:0071269">
    <property type="term" value="P:L-homocysteine biosynthetic process"/>
    <property type="evidence" value="ECO:0007669"/>
    <property type="project" value="TreeGrafter"/>
</dbReference>
<evidence type="ECO:0000256" key="10">
    <source>
        <dbReference type="ARBA" id="ARBA00052629"/>
    </source>
</evidence>
<comment type="similarity">
    <text evidence="3">Belongs to the trans-sulfuration enzymes family.</text>
</comment>
<feature type="region of interest" description="Disordered" evidence="13">
    <location>
        <begin position="432"/>
        <end position="452"/>
    </location>
</feature>
<dbReference type="InterPro" id="IPR015424">
    <property type="entry name" value="PyrdxlP-dep_Trfase"/>
</dbReference>
<dbReference type="GO" id="GO:0003961">
    <property type="term" value="F:O-acetylhomoserine aminocarboxypropyltransferase activity"/>
    <property type="evidence" value="ECO:0007669"/>
    <property type="project" value="UniProtKB-EC"/>
</dbReference>
<evidence type="ECO:0000259" key="15">
    <source>
        <dbReference type="Pfam" id="PF09430"/>
    </source>
</evidence>
<dbReference type="GO" id="GO:0019346">
    <property type="term" value="P:transsulfuration"/>
    <property type="evidence" value="ECO:0007669"/>
    <property type="project" value="InterPro"/>
</dbReference>
<keyword evidence="4" id="KW-0963">Cytoplasm</keyword>
<evidence type="ECO:0000256" key="9">
    <source>
        <dbReference type="ARBA" id="ARBA00050655"/>
    </source>
</evidence>
<dbReference type="GO" id="GO:0006535">
    <property type="term" value="P:cysteine biosynthetic process from serine"/>
    <property type="evidence" value="ECO:0007669"/>
    <property type="project" value="TreeGrafter"/>
</dbReference>
<dbReference type="InterPro" id="IPR015421">
    <property type="entry name" value="PyrdxlP-dep_Trfase_major"/>
</dbReference>
<comment type="pathway">
    <text evidence="11">Amino-acid biosynthesis; L-methionine biosynthesis via de novo pathway; L-homocysteine from O-acetyl-L-homoserine.</text>
</comment>
<name>A0AAN6YBI6_9PEZI</name>
<evidence type="ECO:0000256" key="4">
    <source>
        <dbReference type="ARBA" id="ARBA00022490"/>
    </source>
</evidence>
<keyword evidence="7" id="KW-0663">Pyridoxal phosphate</keyword>
<dbReference type="InterPro" id="IPR000277">
    <property type="entry name" value="Cys/Met-Metab_PyrdxlP-dep_enz"/>
</dbReference>
<comment type="cofactor">
    <cofactor evidence="1">
        <name>pyridoxal 5'-phosphate</name>
        <dbReference type="ChEBI" id="CHEBI:597326"/>
    </cofactor>
</comment>
<dbReference type="EC" id="2.5.1.49" evidence="12"/>
<dbReference type="FunFam" id="3.40.640.10:FF:000035">
    <property type="entry name" value="O-succinylhomoserine sulfhydrylase"/>
    <property type="match status" value="1"/>
</dbReference>
<feature type="region of interest" description="Disordered" evidence="13">
    <location>
        <begin position="659"/>
        <end position="695"/>
    </location>
</feature>
<accession>A0AAN6YBI6</accession>
<evidence type="ECO:0000256" key="7">
    <source>
        <dbReference type="ARBA" id="ARBA00022898"/>
    </source>
</evidence>
<keyword evidence="17" id="KW-1185">Reference proteome</keyword>
<dbReference type="NCBIfam" id="TIGR01326">
    <property type="entry name" value="OAH_OAS_sulfhy"/>
    <property type="match status" value="1"/>
</dbReference>
<evidence type="ECO:0000256" key="13">
    <source>
        <dbReference type="SAM" id="MobiDB-lite"/>
    </source>
</evidence>
<reference evidence="16" key="2">
    <citation type="submission" date="2023-05" db="EMBL/GenBank/DDBJ databases">
        <authorList>
            <consortium name="Lawrence Berkeley National Laboratory"/>
            <person name="Steindorff A."/>
            <person name="Hensen N."/>
            <person name="Bonometti L."/>
            <person name="Westerberg I."/>
            <person name="Brannstrom I.O."/>
            <person name="Guillou S."/>
            <person name="Cros-Aarteil S."/>
            <person name="Calhoun S."/>
            <person name="Haridas S."/>
            <person name="Kuo A."/>
            <person name="Mondo S."/>
            <person name="Pangilinan J."/>
            <person name="Riley R."/>
            <person name="Labutti K."/>
            <person name="Andreopoulos B."/>
            <person name="Lipzen A."/>
            <person name="Chen C."/>
            <person name="Yanf M."/>
            <person name="Daum C."/>
            <person name="Ng V."/>
            <person name="Clum A."/>
            <person name="Ohm R."/>
            <person name="Martin F."/>
            <person name="Silar P."/>
            <person name="Natvig D."/>
            <person name="Lalanne C."/>
            <person name="Gautier V."/>
            <person name="Ament-Velasquez S.L."/>
            <person name="Kruys A."/>
            <person name="Hutchinson M.I."/>
            <person name="Powell A.J."/>
            <person name="Barry K."/>
            <person name="Miller A.N."/>
            <person name="Grigoriev I.V."/>
            <person name="Debuchy R."/>
            <person name="Gladieux P."/>
            <person name="Thoren M.H."/>
            <person name="Johannesson H."/>
        </authorList>
    </citation>
    <scope>NUCLEOTIDE SEQUENCE</scope>
    <source>
        <strain evidence="16">PSN293</strain>
    </source>
</reference>
<dbReference type="GO" id="GO:0005737">
    <property type="term" value="C:cytoplasm"/>
    <property type="evidence" value="ECO:0007669"/>
    <property type="project" value="UniProtKB-SubCell"/>
</dbReference>
<keyword evidence="6" id="KW-0808">Transferase</keyword>
<dbReference type="InterPro" id="IPR015422">
    <property type="entry name" value="PyrdxlP-dep_Trfase_small"/>
</dbReference>
<keyword evidence="8" id="KW-0486">Methionine biosynthesis</keyword>
<sequence length="695" mass="74532">MSDSKNFETLQLHAGQEPDPTTNSRAVPIYATTSFVFNDSAHGARLFGLKEFGNIYSRIMNPTVDVFEKRIAALEGGVAALATASGQAAQFIALTTLAQVGDNIVSTSNLYGGTYNQLKVLLPRLGINTKFVVGDKVEDLIAAIDDKTKAVYIESIGNPRYNVPDFEAITKAAHEKGVPVVVDNTFGAGGYFVRPIDHGADIVVHSATKWIGGHGTTIGGVIVDSGKFDWGKHAARFPNMTEPSDGYHGLKFWETFGPITFIIRARVEVLRDLGASLNPFAAQQLLLGIETLSLRAERHAQNALALAKYLEKSPYVSWVSYPGLENHPSHEMAKKYLKRGFGGVLSVGVKGGGNAGSQVVDGFKLISNLANVGDSKTLAIHPWSTTHEQLSDEEKVNSGVTEDLIRISVGTEHIDDIIADFEQSFKAAEAASTKNGSSAAPEEKAEEAPFRLGKRSRVTHPAAIVTLRIPASNAIPNPFTLSPSTHATLSTKGRTHTAWLSTSNTFIFRDLAPGSYLVDFYCVTHAFAPLRLDVDSTGSVKVWETYRGNDWANKGEVIQGTGEAGVFDIRVLGTKGYFMERAKFNFFSILRNPMVLLGLVSMGIFLGMPYLVDNMDPEMRAEWEERQKSNPMNNIMGAATGGGGAGSNFDMAAFLAGSSSKKEGDNGAVTTTTGSETPGNGGGGGKAAKRGKNGR</sequence>
<protein>
    <recommendedName>
        <fullName evidence="12">O-acetylhomoserine aminocarboxypropyltransferase</fullName>
        <ecNumber evidence="12">2.5.1.49</ecNumber>
    </recommendedName>
</protein>
<keyword evidence="14" id="KW-0812">Transmembrane</keyword>
<dbReference type="SUPFAM" id="SSF53383">
    <property type="entry name" value="PLP-dependent transferases"/>
    <property type="match status" value="1"/>
</dbReference>
<feature type="compositionally biased region" description="Low complexity" evidence="13">
    <location>
        <begin position="666"/>
        <end position="678"/>
    </location>
</feature>
<dbReference type="InterPro" id="IPR019008">
    <property type="entry name" value="Beta_sandwich_EMC7"/>
</dbReference>
<keyword evidence="5" id="KW-0028">Amino-acid biosynthesis</keyword>
<evidence type="ECO:0000256" key="8">
    <source>
        <dbReference type="ARBA" id="ARBA00023167"/>
    </source>
</evidence>
<evidence type="ECO:0000256" key="3">
    <source>
        <dbReference type="ARBA" id="ARBA00009077"/>
    </source>
</evidence>